<evidence type="ECO:0000256" key="3">
    <source>
        <dbReference type="ARBA" id="ARBA00023029"/>
    </source>
</evidence>
<dbReference type="EMBL" id="KE504126">
    <property type="protein sequence ID" value="EPT04600.1"/>
    <property type="molecule type" value="Genomic_DNA"/>
</dbReference>
<evidence type="ECO:0000256" key="2">
    <source>
        <dbReference type="ARBA" id="ARBA00006645"/>
    </source>
</evidence>
<dbReference type="InterPro" id="IPR014727">
    <property type="entry name" value="TopoI_cat_a/b-sub_euk"/>
</dbReference>
<dbReference type="PROSITE" id="PS52038">
    <property type="entry name" value="TOPO_IB_2"/>
    <property type="match status" value="1"/>
</dbReference>
<dbReference type="FunFam" id="2.170.11.10:FF:000001">
    <property type="entry name" value="DNA topoisomerase I"/>
    <property type="match status" value="1"/>
</dbReference>
<dbReference type="AlphaFoldDB" id="S8G2S4"/>
<dbReference type="InterPro" id="IPR013034">
    <property type="entry name" value="DNA_topo_DNA_db_N_dom1"/>
</dbReference>
<dbReference type="SUPFAM" id="SSF56741">
    <property type="entry name" value="Eukaryotic DNA topoisomerase I, N-terminal DNA-binding fragment"/>
    <property type="match status" value="1"/>
</dbReference>
<evidence type="ECO:0000256" key="1">
    <source>
        <dbReference type="ARBA" id="ARBA00000213"/>
    </source>
</evidence>
<feature type="coiled-coil region" evidence="8">
    <location>
        <begin position="776"/>
        <end position="830"/>
    </location>
</feature>
<dbReference type="Gene3D" id="2.170.11.10">
    <property type="entry name" value="DNA Topoisomerase I, domain 2"/>
    <property type="match status" value="1"/>
</dbReference>
<dbReference type="InterPro" id="IPR013499">
    <property type="entry name" value="TopoI_euk"/>
</dbReference>
<dbReference type="PANTHER" id="PTHR10290">
    <property type="entry name" value="DNA TOPOISOMERASE I"/>
    <property type="match status" value="1"/>
</dbReference>
<dbReference type="InterPro" id="IPR013500">
    <property type="entry name" value="TopoI_cat_euk"/>
</dbReference>
<dbReference type="GO" id="GO:0007059">
    <property type="term" value="P:chromosome segregation"/>
    <property type="evidence" value="ECO:0007669"/>
    <property type="project" value="TreeGrafter"/>
</dbReference>
<evidence type="ECO:0000256" key="6">
    <source>
        <dbReference type="PROSITE-ProRule" id="PRU01382"/>
    </source>
</evidence>
<comment type="catalytic activity">
    <reaction evidence="1 6 7">
        <text>ATP-independent breakage of single-stranded DNA, followed by passage and rejoining.</text>
        <dbReference type="EC" id="5.6.2.1"/>
    </reaction>
</comment>
<comment type="function">
    <text evidence="7">Releases the supercoiling and torsional tension of DNA introduced during the DNA replication and transcription by transiently cleaving and rejoining one strand of the DNA duplex. Introduces a single-strand break via transesterification at the specific target site 5'-[CT]CCTTp site in duplex DNA. The scissile phosphodiester is attacked by the catalytic tyrosine of the enzyme, resulting in the formation of a DNA-(3'-phosphotyrosyl)-enzyme intermediate and the expulsion of a 5'-OH DNA strand. The free DNA strand then undergoes passage around the unbroken strand thus removing DNA supercoils. Finally, in the religation step, the DNA 5'-OH attacks the covalent intermediate to expel the active-site tyrosine and restore the DNA phosphodiester backbone.</text>
</comment>
<dbReference type="InterPro" id="IPR036202">
    <property type="entry name" value="TopoI_DNA-bd_euk_N_sf"/>
</dbReference>
<dbReference type="SMART" id="SM00435">
    <property type="entry name" value="TOPEUc"/>
    <property type="match status" value="1"/>
</dbReference>
<feature type="domain" description="DNA topoisomerase I eukaryotic-type" evidence="10">
    <location>
        <begin position="416"/>
        <end position="863"/>
    </location>
</feature>
<keyword evidence="4 6" id="KW-0238">DNA-binding</keyword>
<dbReference type="Pfam" id="PF02919">
    <property type="entry name" value="Topoisom_I_N"/>
    <property type="match status" value="1"/>
</dbReference>
<evidence type="ECO:0000259" key="10">
    <source>
        <dbReference type="SMART" id="SM00435"/>
    </source>
</evidence>
<keyword evidence="3 6" id="KW-0799">Topoisomerase</keyword>
<dbReference type="InterPro" id="IPR051062">
    <property type="entry name" value="Topoisomerase_IB"/>
</dbReference>
<accession>S8G2S4</accession>
<dbReference type="GO" id="GO:0005694">
    <property type="term" value="C:chromosome"/>
    <property type="evidence" value="ECO:0007669"/>
    <property type="project" value="InterPro"/>
</dbReference>
<dbReference type="InterPro" id="IPR013030">
    <property type="entry name" value="DNA_topo_DNA_db_N_dom2"/>
</dbReference>
<dbReference type="GO" id="GO:0006338">
    <property type="term" value="P:chromatin remodeling"/>
    <property type="evidence" value="ECO:0007669"/>
    <property type="project" value="UniProtKB-ARBA"/>
</dbReference>
<evidence type="ECO:0000313" key="12">
    <source>
        <dbReference type="Proteomes" id="UP000015241"/>
    </source>
</evidence>
<reference evidence="11 12" key="1">
    <citation type="journal article" date="2012" name="Science">
        <title>The Paleozoic origin of enzymatic lignin decomposition reconstructed from 31 fungal genomes.</title>
        <authorList>
            <person name="Floudas D."/>
            <person name="Binder M."/>
            <person name="Riley R."/>
            <person name="Barry K."/>
            <person name="Blanchette R.A."/>
            <person name="Henrissat B."/>
            <person name="Martinez A.T."/>
            <person name="Otillar R."/>
            <person name="Spatafora J.W."/>
            <person name="Yadav J.S."/>
            <person name="Aerts A."/>
            <person name="Benoit I."/>
            <person name="Boyd A."/>
            <person name="Carlson A."/>
            <person name="Copeland A."/>
            <person name="Coutinho P.M."/>
            <person name="de Vries R.P."/>
            <person name="Ferreira P."/>
            <person name="Findley K."/>
            <person name="Foster B."/>
            <person name="Gaskell J."/>
            <person name="Glotzer D."/>
            <person name="Gorecki P."/>
            <person name="Heitman J."/>
            <person name="Hesse C."/>
            <person name="Hori C."/>
            <person name="Igarashi K."/>
            <person name="Jurgens J.A."/>
            <person name="Kallen N."/>
            <person name="Kersten P."/>
            <person name="Kohler A."/>
            <person name="Kuees U."/>
            <person name="Kumar T.K.A."/>
            <person name="Kuo A."/>
            <person name="LaButti K."/>
            <person name="Larrondo L.F."/>
            <person name="Lindquist E."/>
            <person name="Ling A."/>
            <person name="Lombard V."/>
            <person name="Lucas S."/>
            <person name="Lundell T."/>
            <person name="Martin R."/>
            <person name="McLaughlin D.J."/>
            <person name="Morgenstern I."/>
            <person name="Morin E."/>
            <person name="Murat C."/>
            <person name="Nagy L.G."/>
            <person name="Nolan M."/>
            <person name="Ohm R.A."/>
            <person name="Patyshakuliyeva A."/>
            <person name="Rokas A."/>
            <person name="Ruiz-Duenas F.J."/>
            <person name="Sabat G."/>
            <person name="Salamov A."/>
            <person name="Samejima M."/>
            <person name="Schmutz J."/>
            <person name="Slot J.C."/>
            <person name="St John F."/>
            <person name="Stenlid J."/>
            <person name="Sun H."/>
            <person name="Sun S."/>
            <person name="Syed K."/>
            <person name="Tsang A."/>
            <person name="Wiebenga A."/>
            <person name="Young D."/>
            <person name="Pisabarro A."/>
            <person name="Eastwood D.C."/>
            <person name="Martin F."/>
            <person name="Cullen D."/>
            <person name="Grigoriev I.V."/>
            <person name="Hibbett D.S."/>
        </authorList>
    </citation>
    <scope>NUCLEOTIDE SEQUENCE</scope>
    <source>
        <strain evidence="12">FP-58527</strain>
    </source>
</reference>
<keyword evidence="8" id="KW-0175">Coiled coil</keyword>
<feature type="compositionally biased region" description="Basic residues" evidence="9">
    <location>
        <begin position="196"/>
        <end position="208"/>
    </location>
</feature>
<dbReference type="InterPro" id="IPR048045">
    <property type="entry name" value="Topoisomer_I_DNA-bd"/>
</dbReference>
<dbReference type="PRINTS" id="PR00416">
    <property type="entry name" value="EUTPISMRASEI"/>
</dbReference>
<dbReference type="SUPFAM" id="SSF56349">
    <property type="entry name" value="DNA breaking-rejoining enzymes"/>
    <property type="match status" value="1"/>
</dbReference>
<dbReference type="CDD" id="cd00659">
    <property type="entry name" value="Topo_IB_C"/>
    <property type="match status" value="1"/>
</dbReference>
<dbReference type="Gene3D" id="1.10.132.10">
    <property type="match status" value="1"/>
</dbReference>
<dbReference type="EC" id="5.6.2.1" evidence="7"/>
<dbReference type="Pfam" id="PF14370">
    <property type="entry name" value="Topo_C_assoc"/>
    <property type="match status" value="1"/>
</dbReference>
<dbReference type="CDD" id="cd03488">
    <property type="entry name" value="Topoisomer_IB_N_htopoI_like"/>
    <property type="match status" value="1"/>
</dbReference>
<dbReference type="Gene3D" id="1.10.10.41">
    <property type="entry name" value="Yeast DNA topoisomerase - domain 1"/>
    <property type="match status" value="1"/>
</dbReference>
<dbReference type="HOGENOM" id="CLU_009193_1_0_1"/>
<dbReference type="GO" id="GO:0003677">
    <property type="term" value="F:DNA binding"/>
    <property type="evidence" value="ECO:0007669"/>
    <property type="project" value="UniProtKB-UniRule"/>
</dbReference>
<dbReference type="eggNOG" id="KOG0981">
    <property type="taxonomic scope" value="Eukaryota"/>
</dbReference>
<dbReference type="FunFam" id="1.10.10.41:FF:000001">
    <property type="entry name" value="DNA topoisomerase I"/>
    <property type="match status" value="1"/>
</dbReference>
<feature type="active site" description="O-(3'-phospho-DNA)-tyrosine intermediate" evidence="6">
    <location>
        <position position="849"/>
    </location>
</feature>
<dbReference type="GO" id="GO:0006265">
    <property type="term" value="P:DNA topological change"/>
    <property type="evidence" value="ECO:0007669"/>
    <property type="project" value="UniProtKB-UniRule"/>
</dbReference>
<dbReference type="InterPro" id="IPR001631">
    <property type="entry name" value="TopoI"/>
</dbReference>
<comment type="similarity">
    <text evidence="2 6 7">Belongs to the type IB topoisomerase family.</text>
</comment>
<dbReference type="Gene3D" id="3.90.15.10">
    <property type="entry name" value="Topoisomerase I, Chain A, domain 3"/>
    <property type="match status" value="1"/>
</dbReference>
<dbReference type="InterPro" id="IPR025834">
    <property type="entry name" value="TopoI_C_dom"/>
</dbReference>
<dbReference type="PANTHER" id="PTHR10290:SF3">
    <property type="entry name" value="DNA TOPOISOMERASE 1"/>
    <property type="match status" value="1"/>
</dbReference>
<dbReference type="InterPro" id="IPR008336">
    <property type="entry name" value="TopoI_DNA-bd_euk"/>
</dbReference>
<keyword evidence="12" id="KW-1185">Reference proteome</keyword>
<organism evidence="11 12">
    <name type="scientific">Fomitopsis schrenkii</name>
    <name type="common">Brown rot fungus</name>
    <dbReference type="NCBI Taxonomy" id="2126942"/>
    <lineage>
        <taxon>Eukaryota</taxon>
        <taxon>Fungi</taxon>
        <taxon>Dikarya</taxon>
        <taxon>Basidiomycota</taxon>
        <taxon>Agaricomycotina</taxon>
        <taxon>Agaricomycetes</taxon>
        <taxon>Polyporales</taxon>
        <taxon>Fomitopsis</taxon>
    </lineage>
</organism>
<evidence type="ECO:0000256" key="8">
    <source>
        <dbReference type="SAM" id="Coils"/>
    </source>
</evidence>
<feature type="region of interest" description="Disordered" evidence="9">
    <location>
        <begin position="113"/>
        <end position="246"/>
    </location>
</feature>
<evidence type="ECO:0000313" key="11">
    <source>
        <dbReference type="EMBL" id="EPT04600.1"/>
    </source>
</evidence>
<protein>
    <recommendedName>
        <fullName evidence="7">DNA topoisomerase I</fullName>
        <ecNumber evidence="7">5.6.2.1</ecNumber>
    </recommendedName>
    <alternativeName>
        <fullName evidence="7">DNA topoisomerase 1</fullName>
    </alternativeName>
</protein>
<dbReference type="FunFam" id="3.90.15.10:FF:000002">
    <property type="entry name" value="DNA topoisomerase I"/>
    <property type="match status" value="1"/>
</dbReference>
<dbReference type="GO" id="GO:0005730">
    <property type="term" value="C:nucleolus"/>
    <property type="evidence" value="ECO:0007669"/>
    <property type="project" value="TreeGrafter"/>
</dbReference>
<evidence type="ECO:0000256" key="9">
    <source>
        <dbReference type="SAM" id="MobiDB-lite"/>
    </source>
</evidence>
<feature type="region of interest" description="Disordered" evidence="9">
    <location>
        <begin position="1"/>
        <end position="100"/>
    </location>
</feature>
<evidence type="ECO:0000256" key="5">
    <source>
        <dbReference type="ARBA" id="ARBA00023235"/>
    </source>
</evidence>
<dbReference type="OrthoDB" id="47179at2759"/>
<sequence length="890" mass="101367">MSGDISMSSDDEKPIGLKRAQNGQNGHVVPNGNGRVVDDSSMSEDDDMPLSQTSRVKSEPMTPVRALKRKKVQSYRASSDEETPLASSPAKRSTSGAVRMNGALRATTMVKANGKASAKVAAYSDSDDDVPITKGKRASNGNGAAKPPKKKVKKEEDSDDTTPVSSRAAPPRMKRKMKADSDADDEDFSEDEKPPKKAPAKRATKHVKKEAADSEALAPKKRGKAKKEEGIEGSSQKGKKKKKEDEDEDVFRWWENQNQEFHTEDSSVKWQTLEHNGVYFPPPYQSLPSHVKMKYKGKPVDLPPEAEEVAGFYAALIEAEHTKDATFNRNFFNDFKDILKKYPPRDGTKITDLALCDFRPMYEYFEAEKAKKKALTSAEKKELKAKKDELEASFTHCIIDGRKEKVGNFRVEPPGLYRGRGEHPKKGTLKKRVRPEDVTINIGEGVPTPKPNVPGKWKDVQHDSTVTWLATWTENVNGNHKYVFLAAGSAIKGQSDMAKFEKARELKKHVDRIRLDYTTELKSKVMADRQRATAMYFIDRLALRAGNEKGEEEADTVGCCSLRCEHVTLQPPDQLVFDFLGKDSIRYYNQVTVDQQVFKNIKIFKDNKDDEDQLFDRVDTAKLNKHLQSYMKGLTAKVFRTYNASITFQQQLDQGTPETGTVQEKLNAYNHANRMVAILCNHQRAVPKSHEQSMGKMRDKLRGFKYERMKLRHALFQIDPKYKKKKLYAEDESDLDDDAIAEHEEQLKEKEYEKVEKKFVKDNEKLAEEGKEQLDDSVLKQRRKDVEDEYKKLKKERGTGKATLKRERPTEKIEEAIAKLDDKIKTFKLQMEDREAGKEVALSTSKINYLDPRITAAWCKDHNVPIEKIFSKTLLTKFPWAMEVESEWKF</sequence>
<dbReference type="Proteomes" id="UP000015241">
    <property type="component" value="Unassembled WGS sequence"/>
</dbReference>
<dbReference type="FunCoup" id="S8G2S4">
    <property type="interactions" value="309"/>
</dbReference>
<dbReference type="InterPro" id="IPR014711">
    <property type="entry name" value="TopoI_cat_a-hlx-sub_euk"/>
</dbReference>
<evidence type="ECO:0000256" key="4">
    <source>
        <dbReference type="ARBA" id="ARBA00023125"/>
    </source>
</evidence>
<gene>
    <name evidence="11" type="ORF">FOMPIDRAFT_1156864</name>
</gene>
<dbReference type="STRING" id="743788.S8G2S4"/>
<dbReference type="GO" id="GO:0003917">
    <property type="term" value="F:DNA topoisomerase type I (single strand cut, ATP-independent) activity"/>
    <property type="evidence" value="ECO:0007669"/>
    <property type="project" value="UniProtKB-UniRule"/>
</dbReference>
<name>S8G2S4_FOMSC</name>
<dbReference type="InterPro" id="IPR011010">
    <property type="entry name" value="DNA_brk_join_enz"/>
</dbReference>
<keyword evidence="5 6" id="KW-0413">Isomerase</keyword>
<dbReference type="GO" id="GO:0006260">
    <property type="term" value="P:DNA replication"/>
    <property type="evidence" value="ECO:0007669"/>
    <property type="project" value="TreeGrafter"/>
</dbReference>
<dbReference type="InParanoid" id="S8G2S4"/>
<evidence type="ECO:0000256" key="7">
    <source>
        <dbReference type="RuleBase" id="RU365101"/>
    </source>
</evidence>
<proteinExistence type="inferred from homology"/>
<dbReference type="Pfam" id="PF01028">
    <property type="entry name" value="Topoisom_I"/>
    <property type="match status" value="1"/>
</dbReference>